<accession>A0A9W6ZJ80</accession>
<evidence type="ECO:0000313" key="4">
    <source>
        <dbReference type="Proteomes" id="UP001165082"/>
    </source>
</evidence>
<dbReference type="OrthoDB" id="496827at2759"/>
<dbReference type="CDD" id="cd06463">
    <property type="entry name" value="p23_like"/>
    <property type="match status" value="1"/>
</dbReference>
<dbReference type="Proteomes" id="UP001165082">
    <property type="component" value="Unassembled WGS sequence"/>
</dbReference>
<organism evidence="3 4">
    <name type="scientific">Triparma retinervis</name>
    <dbReference type="NCBI Taxonomy" id="2557542"/>
    <lineage>
        <taxon>Eukaryota</taxon>
        <taxon>Sar</taxon>
        <taxon>Stramenopiles</taxon>
        <taxon>Ochrophyta</taxon>
        <taxon>Bolidophyceae</taxon>
        <taxon>Parmales</taxon>
        <taxon>Triparmaceae</taxon>
        <taxon>Triparma</taxon>
    </lineage>
</organism>
<feature type="compositionally biased region" description="Low complexity" evidence="1">
    <location>
        <begin position="48"/>
        <end position="59"/>
    </location>
</feature>
<dbReference type="Pfam" id="PF04969">
    <property type="entry name" value="CS"/>
    <property type="match status" value="1"/>
</dbReference>
<keyword evidence="4" id="KW-1185">Reference proteome</keyword>
<reference evidence="3" key="1">
    <citation type="submission" date="2022-07" db="EMBL/GenBank/DDBJ databases">
        <title>Genome analysis of Parmales, a sister group of diatoms, reveals the evolutionary specialization of diatoms from phago-mixotrophs to photoautotrophs.</title>
        <authorList>
            <person name="Ban H."/>
            <person name="Sato S."/>
            <person name="Yoshikawa S."/>
            <person name="Kazumasa Y."/>
            <person name="Nakamura Y."/>
            <person name="Ichinomiya M."/>
            <person name="Saitoh K."/>
            <person name="Sato N."/>
            <person name="Blanc-Mathieu R."/>
            <person name="Endo H."/>
            <person name="Kuwata A."/>
            <person name="Ogata H."/>
        </authorList>
    </citation>
    <scope>NUCLEOTIDE SEQUENCE</scope>
</reference>
<dbReference type="InterPro" id="IPR007052">
    <property type="entry name" value="CS_dom"/>
</dbReference>
<dbReference type="InterPro" id="IPR008978">
    <property type="entry name" value="HSP20-like_chaperone"/>
</dbReference>
<evidence type="ECO:0000256" key="1">
    <source>
        <dbReference type="SAM" id="MobiDB-lite"/>
    </source>
</evidence>
<dbReference type="GO" id="GO:0051082">
    <property type="term" value="F:unfolded protein binding"/>
    <property type="evidence" value="ECO:0007669"/>
    <property type="project" value="TreeGrafter"/>
</dbReference>
<feature type="domain" description="CS" evidence="2">
    <location>
        <begin position="270"/>
        <end position="354"/>
    </location>
</feature>
<dbReference type="EMBL" id="BRXZ01002049">
    <property type="protein sequence ID" value="GMH53221.1"/>
    <property type="molecule type" value="Genomic_DNA"/>
</dbReference>
<dbReference type="PANTHER" id="PTHR12356">
    <property type="entry name" value="NUCLEAR MOVEMENT PROTEIN NUDC"/>
    <property type="match status" value="1"/>
</dbReference>
<dbReference type="AlphaFoldDB" id="A0A9W6ZJ80"/>
<feature type="region of interest" description="Disordered" evidence="1">
    <location>
        <begin position="47"/>
        <end position="66"/>
    </location>
</feature>
<dbReference type="GO" id="GO:0005737">
    <property type="term" value="C:cytoplasm"/>
    <property type="evidence" value="ECO:0007669"/>
    <property type="project" value="TreeGrafter"/>
</dbReference>
<evidence type="ECO:0000259" key="2">
    <source>
        <dbReference type="PROSITE" id="PS51203"/>
    </source>
</evidence>
<gene>
    <name evidence="3" type="ORF">TrRE_jg10199</name>
</gene>
<dbReference type="Gene3D" id="2.60.40.790">
    <property type="match status" value="1"/>
</dbReference>
<evidence type="ECO:0000313" key="3">
    <source>
        <dbReference type="EMBL" id="GMH53221.1"/>
    </source>
</evidence>
<protein>
    <recommendedName>
        <fullName evidence="2">CS domain-containing protein</fullName>
    </recommendedName>
</protein>
<proteinExistence type="predicted"/>
<dbReference type="PROSITE" id="PS51203">
    <property type="entry name" value="CS"/>
    <property type="match status" value="1"/>
</dbReference>
<feature type="region of interest" description="Disordered" evidence="1">
    <location>
        <begin position="252"/>
        <end position="273"/>
    </location>
</feature>
<name>A0A9W6ZJ80_9STRA</name>
<dbReference type="GO" id="GO:0006457">
    <property type="term" value="P:protein folding"/>
    <property type="evidence" value="ECO:0007669"/>
    <property type="project" value="TreeGrafter"/>
</dbReference>
<dbReference type="SUPFAM" id="SSF49764">
    <property type="entry name" value="HSP20-like chaperones"/>
    <property type="match status" value="1"/>
</dbReference>
<feature type="compositionally biased region" description="Polar residues" evidence="1">
    <location>
        <begin position="252"/>
        <end position="262"/>
    </location>
</feature>
<dbReference type="InterPro" id="IPR037898">
    <property type="entry name" value="NudC_fam"/>
</dbReference>
<sequence>MSELSSKQDDLSADDRLKYLKDRGVEVETVEDRKRASVAENRLITQLSSTEISDGGSSSQPSEGSVEFALVPQDTSKPIRKVYLPEDLASKAGDQLPSFVKSYFADGVTIDANLLGNQATKQFASGQLKGMDKSVITASSMNKVAAAGSVETFPLVHPSDTNGFNGVYIYLDEVGMLKKLPNNTRATGIASQCGYHPPPNFYGDVFVGRVCTKPTMKNVPFEVGKDTAGGAEWMAKAVGENLSWQQEMNRVTNRGGETQPSNDGEDGKSKTEKGFEWTQDGEEVEVVVEGCPDKKLVKCAFRNDSLKVVYGGKEKFNLKLYAKVDVDGCTWTISGGKLVVTMEKLEPSSWVRITQ</sequence>
<comment type="caution">
    <text evidence="3">The sequence shown here is derived from an EMBL/GenBank/DDBJ whole genome shotgun (WGS) entry which is preliminary data.</text>
</comment>